<evidence type="ECO:0000313" key="2">
    <source>
        <dbReference type="Proteomes" id="UP000325313"/>
    </source>
</evidence>
<dbReference type="PANTHER" id="PTHR33069">
    <property type="entry name" value="CHROMOSOME 7, WHOLE GENOME SHOTGUN SEQUENCE-RELATED"/>
    <property type="match status" value="1"/>
</dbReference>
<name>A0A5B0RFZ1_PUCGR</name>
<protein>
    <submittedName>
        <fullName evidence="1">Uncharacterized protein</fullName>
    </submittedName>
</protein>
<proteinExistence type="predicted"/>
<accession>A0A5B0RFZ1</accession>
<comment type="caution">
    <text evidence="1">The sequence shown here is derived from an EMBL/GenBank/DDBJ whole genome shotgun (WGS) entry which is preliminary data.</text>
</comment>
<organism evidence="1 2">
    <name type="scientific">Puccinia graminis f. sp. tritici</name>
    <dbReference type="NCBI Taxonomy" id="56615"/>
    <lineage>
        <taxon>Eukaryota</taxon>
        <taxon>Fungi</taxon>
        <taxon>Dikarya</taxon>
        <taxon>Basidiomycota</taxon>
        <taxon>Pucciniomycotina</taxon>
        <taxon>Pucciniomycetes</taxon>
        <taxon>Pucciniales</taxon>
        <taxon>Pucciniaceae</taxon>
        <taxon>Puccinia</taxon>
    </lineage>
</organism>
<evidence type="ECO:0000313" key="1">
    <source>
        <dbReference type="EMBL" id="KAA1123634.1"/>
    </source>
</evidence>
<dbReference type="PANTHER" id="PTHR33069:SF3">
    <property type="entry name" value="DYNEIN HEAVY CHAIN TAIL DOMAIN-CONTAINING PROTEIN"/>
    <property type="match status" value="1"/>
</dbReference>
<dbReference type="AlphaFoldDB" id="A0A5B0RFZ1"/>
<reference evidence="1 2" key="1">
    <citation type="submission" date="2019-05" db="EMBL/GenBank/DDBJ databases">
        <title>Emergence of the Ug99 lineage of the wheat stem rust pathogen through somatic hybridization.</title>
        <authorList>
            <person name="Li F."/>
            <person name="Upadhyaya N.M."/>
            <person name="Sperschneider J."/>
            <person name="Matny O."/>
            <person name="Nguyen-Phuc H."/>
            <person name="Mago R."/>
            <person name="Raley C."/>
            <person name="Miller M.E."/>
            <person name="Silverstein K.A.T."/>
            <person name="Henningsen E."/>
            <person name="Hirsch C.D."/>
            <person name="Visser B."/>
            <person name="Pretorius Z.A."/>
            <person name="Steffenson B.J."/>
            <person name="Schwessinger B."/>
            <person name="Dodds P.N."/>
            <person name="Figueroa M."/>
        </authorList>
    </citation>
    <scope>NUCLEOTIDE SEQUENCE [LARGE SCALE GENOMIC DNA]</scope>
    <source>
        <strain evidence="1 2">Ug99</strain>
    </source>
</reference>
<dbReference type="Proteomes" id="UP000325313">
    <property type="component" value="Unassembled WGS sequence"/>
</dbReference>
<dbReference type="EMBL" id="VDEP01000207">
    <property type="protein sequence ID" value="KAA1123634.1"/>
    <property type="molecule type" value="Genomic_DNA"/>
</dbReference>
<sequence>MFYKPDPVAGMVRSFRSMNPDEKLEQGYKEISCQVIRALRQRISNHEVRRSMTCLGKVFSTLGCKNDIIYKLKQIIMPRLQESLTLLSLAFNVIESAASRNPRSCYEDFLDNLIEIDDLLEQLDVSVILIYVPTESEHGPLVNNQNLEYVSTFKAAKTTRLVADFLEITLDDLLFGCENVFSDFGLQIESDGVPSTSQKYGYITGYIAERIPQVITEINTTIQWLHKPILSVSKIFRQQLDEEFTDWVIFLLEPNRFDYERWENGLDQDSTVVESREIFFPAVIPLAKLCRIYFSKLSGSNKSQPLIFVRKSMKMEDSQLNLLLDCTDELQLHLVPQLRCVSERWPNDREEAADKLVVLTRRFIQCSTILEKYWDALMERCDSRVDRELIAEARQWLNSWTALFLLAIRKAIDATGIEYPWPLEFEFEGTANEDVLMED</sequence>
<gene>
    <name evidence="1" type="ORF">PGTUg99_023089</name>
</gene>